<dbReference type="InterPro" id="IPR001478">
    <property type="entry name" value="PDZ"/>
</dbReference>
<dbReference type="GO" id="GO:0030288">
    <property type="term" value="C:outer membrane-bounded periplasmic space"/>
    <property type="evidence" value="ECO:0007669"/>
    <property type="project" value="TreeGrafter"/>
</dbReference>
<evidence type="ECO:0000313" key="2">
    <source>
        <dbReference type="EMBL" id="MBU3837105.1"/>
    </source>
</evidence>
<proteinExistence type="predicted"/>
<dbReference type="SUPFAM" id="SSF52096">
    <property type="entry name" value="ClpP/crotonase"/>
    <property type="match status" value="1"/>
</dbReference>
<comment type="caution">
    <text evidence="2">The sequence shown here is derived from an EMBL/GenBank/DDBJ whole genome shotgun (WGS) entry which is preliminary data.</text>
</comment>
<dbReference type="Gene3D" id="3.90.226.10">
    <property type="entry name" value="2-enoyl-CoA Hydratase, Chain A, domain 1"/>
    <property type="match status" value="1"/>
</dbReference>
<accession>A0A948WVY2</accession>
<dbReference type="PANTHER" id="PTHR32060:SF30">
    <property type="entry name" value="CARBOXY-TERMINAL PROCESSING PROTEASE CTPA"/>
    <property type="match status" value="1"/>
</dbReference>
<dbReference type="GO" id="GO:0008236">
    <property type="term" value="F:serine-type peptidase activity"/>
    <property type="evidence" value="ECO:0007669"/>
    <property type="project" value="InterPro"/>
</dbReference>
<dbReference type="AlphaFoldDB" id="A0A948WVY2"/>
<dbReference type="GO" id="GO:0004175">
    <property type="term" value="F:endopeptidase activity"/>
    <property type="evidence" value="ECO:0007669"/>
    <property type="project" value="TreeGrafter"/>
</dbReference>
<protein>
    <submittedName>
        <fullName evidence="2">PDZ domain-containing protein</fullName>
    </submittedName>
</protein>
<dbReference type="InterPro" id="IPR005151">
    <property type="entry name" value="Tail-specific_protease"/>
</dbReference>
<dbReference type="GO" id="GO:0007165">
    <property type="term" value="P:signal transduction"/>
    <property type="evidence" value="ECO:0007669"/>
    <property type="project" value="TreeGrafter"/>
</dbReference>
<dbReference type="EMBL" id="JAHLFW010000019">
    <property type="protein sequence ID" value="MBU3837105.1"/>
    <property type="molecule type" value="Genomic_DNA"/>
</dbReference>
<reference evidence="2" key="1">
    <citation type="journal article" date="2021" name="PeerJ">
        <title>Extensive microbial diversity within the chicken gut microbiome revealed by metagenomics and culture.</title>
        <authorList>
            <person name="Gilroy R."/>
            <person name="Ravi A."/>
            <person name="Getino M."/>
            <person name="Pursley I."/>
            <person name="Horton D.L."/>
            <person name="Alikhan N.F."/>
            <person name="Baker D."/>
            <person name="Gharbi K."/>
            <person name="Hall N."/>
            <person name="Watson M."/>
            <person name="Adriaenssens E.M."/>
            <person name="Foster-Nyarko E."/>
            <person name="Jarju S."/>
            <person name="Secka A."/>
            <person name="Antonio M."/>
            <person name="Oren A."/>
            <person name="Chaudhuri R.R."/>
            <person name="La Ragione R."/>
            <person name="Hildebrand F."/>
            <person name="Pallen M.J."/>
        </authorList>
    </citation>
    <scope>NUCLEOTIDE SEQUENCE</scope>
    <source>
        <strain evidence="2">G4-2901</strain>
    </source>
</reference>
<dbReference type="PROSITE" id="PS51257">
    <property type="entry name" value="PROKAR_LIPOPROTEIN"/>
    <property type="match status" value="1"/>
</dbReference>
<gene>
    <name evidence="2" type="ORF">H9777_02000</name>
</gene>
<dbReference type="Pfam" id="PF17820">
    <property type="entry name" value="PDZ_6"/>
    <property type="match status" value="1"/>
</dbReference>
<name>A0A948WVY2_9BACT</name>
<dbReference type="Gene3D" id="2.30.42.10">
    <property type="match status" value="1"/>
</dbReference>
<dbReference type="InterPro" id="IPR029045">
    <property type="entry name" value="ClpP/crotonase-like_dom_sf"/>
</dbReference>
<reference evidence="2" key="2">
    <citation type="submission" date="2021-04" db="EMBL/GenBank/DDBJ databases">
        <authorList>
            <person name="Gilroy R."/>
        </authorList>
    </citation>
    <scope>NUCLEOTIDE SEQUENCE</scope>
    <source>
        <strain evidence="2">G4-2901</strain>
    </source>
</reference>
<dbReference type="InterPro" id="IPR041489">
    <property type="entry name" value="PDZ_6"/>
</dbReference>
<evidence type="ECO:0000313" key="3">
    <source>
        <dbReference type="Proteomes" id="UP000783796"/>
    </source>
</evidence>
<organism evidence="2 3">
    <name type="scientific">Candidatus Phocaeicola faecigallinarum</name>
    <dbReference type="NCBI Taxonomy" id="2838732"/>
    <lineage>
        <taxon>Bacteria</taxon>
        <taxon>Pseudomonadati</taxon>
        <taxon>Bacteroidota</taxon>
        <taxon>Bacteroidia</taxon>
        <taxon>Bacteroidales</taxon>
        <taxon>Bacteroidaceae</taxon>
        <taxon>Phocaeicola</taxon>
    </lineage>
</organism>
<sequence length="496" mass="56112">MDFKKLKLILSYALLSGITFTSCTNEENIDTPENTSITEETRYANKFAKEVLELYYYWNEEISKDLNKLDPEKNSDPISTVEEIRYHDGTNQVDKWTMLTNNMDEFTNSVQGVSTTYGYTPKVYYLRENSNELVAAVAFVSENSPAEKAGLKRGDLIYRINGNTLTTENYLDLYYSSQIKLSLAKLVGNEITPTTELSLTAIEMYENPILCDSVYNFDGKKVGYLAYSSFDLESIPELINICKDFKSEGIKELVLDLRYNGGGYVITENVLASMFAPQTNVTNKDIFEKEDYNDFFSEYYKQEGISTETRFETEYNYNYNDINQHVSTKDANIGLEKIYGIITGNSASASEALLSGLMPYMDIELIGEQSHGKYCTGWMLAAEDAYKTVPLAIKDWGIYVMVSIYKNANDETPCMPNGLTPDVKAEDNPLETYQLGDVNEAMLKVALQRAGKVYPESRSSVTYSPFIDSKVIETPKKTNFGKRIIMPSLSRMPGIE</sequence>
<dbReference type="Proteomes" id="UP000783796">
    <property type="component" value="Unassembled WGS sequence"/>
</dbReference>
<dbReference type="Gene3D" id="3.30.750.170">
    <property type="match status" value="1"/>
</dbReference>
<feature type="domain" description="PDZ" evidence="1">
    <location>
        <begin position="137"/>
        <end position="165"/>
    </location>
</feature>
<dbReference type="SUPFAM" id="SSF50156">
    <property type="entry name" value="PDZ domain-like"/>
    <property type="match status" value="1"/>
</dbReference>
<evidence type="ECO:0000259" key="1">
    <source>
        <dbReference type="PROSITE" id="PS50106"/>
    </source>
</evidence>
<dbReference type="PROSITE" id="PS50106">
    <property type="entry name" value="PDZ"/>
    <property type="match status" value="1"/>
</dbReference>
<dbReference type="PANTHER" id="PTHR32060">
    <property type="entry name" value="TAIL-SPECIFIC PROTEASE"/>
    <property type="match status" value="1"/>
</dbReference>
<dbReference type="Pfam" id="PF03572">
    <property type="entry name" value="Peptidase_S41"/>
    <property type="match status" value="1"/>
</dbReference>
<dbReference type="GO" id="GO:0006508">
    <property type="term" value="P:proteolysis"/>
    <property type="evidence" value="ECO:0007669"/>
    <property type="project" value="InterPro"/>
</dbReference>
<dbReference type="InterPro" id="IPR036034">
    <property type="entry name" value="PDZ_sf"/>
</dbReference>